<dbReference type="Proteomes" id="UP000373449">
    <property type="component" value="Unassembled WGS sequence"/>
</dbReference>
<feature type="signal peptide" evidence="1">
    <location>
        <begin position="1"/>
        <end position="25"/>
    </location>
</feature>
<dbReference type="AlphaFoldDB" id="A0A2C6DI74"/>
<keyword evidence="1" id="KW-0732">Signal</keyword>
<reference evidence="4" key="2">
    <citation type="submission" date="2017-09" db="EMBL/GenBank/DDBJ databases">
        <title>FDA dAtabase for Regulatory Grade micrObial Sequences (FDA-ARGOS): Supporting development and validation of Infectious Disease Dx tests.</title>
        <authorList>
            <person name="Minogue T."/>
            <person name="Wolcott M."/>
            <person name="Wasieloski L."/>
            <person name="Aguilar W."/>
            <person name="Moore D."/>
            <person name="Tallon L."/>
            <person name="Sadzewicz L."/>
            <person name="Ott S."/>
            <person name="Zhao X."/>
            <person name="Nagaraj S."/>
            <person name="Vavikolanu K."/>
            <person name="Aluvathingal J."/>
            <person name="Nadendla S."/>
            <person name="Sichtig H."/>
        </authorList>
    </citation>
    <scope>NUCLEOTIDE SEQUENCE [LARGE SCALE GENOMIC DNA]</scope>
    <source>
        <strain evidence="4">FDAARGOS_387</strain>
    </source>
</reference>
<evidence type="ECO:0000313" key="3">
    <source>
        <dbReference type="EMBL" id="VFS45768.1"/>
    </source>
</evidence>
<gene>
    <name evidence="2" type="ORF">CRN84_00965</name>
    <name evidence="3" type="ORF">NCTC12282_00652</name>
</gene>
<dbReference type="Proteomes" id="UP000224974">
    <property type="component" value="Unassembled WGS sequence"/>
</dbReference>
<evidence type="ECO:0000313" key="4">
    <source>
        <dbReference type="Proteomes" id="UP000224974"/>
    </source>
</evidence>
<keyword evidence="4" id="KW-1185">Reference proteome</keyword>
<reference evidence="3 5" key="3">
    <citation type="submission" date="2019-03" db="EMBL/GenBank/DDBJ databases">
        <authorList>
            <consortium name="Pathogen Informatics"/>
        </authorList>
    </citation>
    <scope>NUCLEOTIDE SEQUENCE [LARGE SCALE GENOMIC DNA]</scope>
    <source>
        <strain evidence="3 5">NCTC12282</strain>
    </source>
</reference>
<dbReference type="OrthoDB" id="6710670at2"/>
<reference evidence="2" key="1">
    <citation type="submission" date="2017-09" db="EMBL/GenBank/DDBJ databases">
        <title>FDA dAtabase for Regulatory Grade micrObial Sequences (FDA-ARGOS): Supporting development and validation of Infectious Disease Dx tests.</title>
        <authorList>
            <person name="Minogue T."/>
            <person name="Wolcott M."/>
            <person name="Wasieloski L."/>
            <person name="Aguilar W."/>
            <person name="Moore D."/>
            <person name="Tallon L.J."/>
            <person name="Sadzewicz L."/>
            <person name="Ott S."/>
            <person name="Zhao X."/>
            <person name="Nagaraj S."/>
            <person name="Vavikolanu K."/>
            <person name="Aluvathingal J."/>
            <person name="Nadendla S."/>
            <person name="Sichtig H."/>
        </authorList>
    </citation>
    <scope>NUCLEOTIDE SEQUENCE</scope>
    <source>
        <strain evidence="2">FDAARGOS_387</strain>
    </source>
</reference>
<evidence type="ECO:0000313" key="2">
    <source>
        <dbReference type="EMBL" id="PHI28012.1"/>
    </source>
</evidence>
<evidence type="ECO:0000256" key="1">
    <source>
        <dbReference type="SAM" id="SignalP"/>
    </source>
</evidence>
<dbReference type="EMBL" id="CAADJA010000002">
    <property type="protein sequence ID" value="VFS45768.1"/>
    <property type="molecule type" value="Genomic_DNA"/>
</dbReference>
<organism evidence="2 4">
    <name type="scientific">Budvicia aquatica</name>
    <dbReference type="NCBI Taxonomy" id="82979"/>
    <lineage>
        <taxon>Bacteria</taxon>
        <taxon>Pseudomonadati</taxon>
        <taxon>Pseudomonadota</taxon>
        <taxon>Gammaproteobacteria</taxon>
        <taxon>Enterobacterales</taxon>
        <taxon>Budviciaceae</taxon>
        <taxon>Budvicia</taxon>
    </lineage>
</organism>
<dbReference type="SUPFAM" id="SSF48452">
    <property type="entry name" value="TPR-like"/>
    <property type="match status" value="1"/>
</dbReference>
<accession>A0A2C6DI74</accession>
<dbReference type="EMBL" id="PDDX01000001">
    <property type="protein sequence ID" value="PHI28012.1"/>
    <property type="molecule type" value="Genomic_DNA"/>
</dbReference>
<name>A0A2C6DI74_9GAMM</name>
<dbReference type="InterPro" id="IPR011990">
    <property type="entry name" value="TPR-like_helical_dom_sf"/>
</dbReference>
<dbReference type="RefSeq" id="WP_029093938.1">
    <property type="nucleotide sequence ID" value="NZ_CAADJA010000002.1"/>
</dbReference>
<sequence length="245" mass="27453">MKTVGYKIVATCLTLIFLASFSVNASVTEQQIQQDCKKTARYSADGNKAYKNKDYDKAREHFTTQAAWSEFCQETDDKTSTAYNNVALTYIHQNSPLKAKAWLNLSPKSQKSQYNLALIKEPLATLPAPTDFSGEYWQYAGFGQWNTFTVTPKGPKYQIEFNGLYMPNMALYYGPNIGELSGLITVHDNKAIYKGSEQSDDPQSTCQISIDFSENKNKVSLMTDGECGFGFNVVAYGDFERVTSQ</sequence>
<dbReference type="Gene3D" id="1.25.40.10">
    <property type="entry name" value="Tetratricopeptide repeat domain"/>
    <property type="match status" value="1"/>
</dbReference>
<evidence type="ECO:0000313" key="5">
    <source>
        <dbReference type="Proteomes" id="UP000373449"/>
    </source>
</evidence>
<feature type="chain" id="PRO_5044065403" evidence="1">
    <location>
        <begin position="26"/>
        <end position="245"/>
    </location>
</feature>
<protein>
    <submittedName>
        <fullName evidence="2">Tetratricopeptide repeat-containing protein</fullName>
    </submittedName>
</protein>
<dbReference type="STRING" id="1111728.GCA_000427805_04750"/>
<proteinExistence type="predicted"/>